<sequence length="170" mass="18060">MSVRPHFPGVDVPQQTPRGGAPVGTLQELGPIELGAVVYLRAWCTGGADRGMIARDFALVMGDAAGPMVADFDALMTAVLTNARRPIMRHGLGCSCFCGDESAFANLVAAAAGRDHEEALLFASTLIKGHAAWGAVELALRLGQVFLRLARMPNTAPVPTHSQHNLRYKN</sequence>
<evidence type="ECO:0000256" key="1">
    <source>
        <dbReference type="SAM" id="MobiDB-lite"/>
    </source>
</evidence>
<dbReference type="AlphaFoldDB" id="A0A1I4HIG7"/>
<evidence type="ECO:0000313" key="3">
    <source>
        <dbReference type="Proteomes" id="UP000199550"/>
    </source>
</evidence>
<name>A0A1I4HIG7_9RHOB</name>
<gene>
    <name evidence="2" type="ORF">SAMN04488004_1187</name>
</gene>
<dbReference type="RefSeq" id="WP_090190697.1">
    <property type="nucleotide sequence ID" value="NZ_FOTF01000018.1"/>
</dbReference>
<accession>A0A1I4HIG7</accession>
<reference evidence="2 3" key="1">
    <citation type="submission" date="2016-10" db="EMBL/GenBank/DDBJ databases">
        <authorList>
            <person name="de Groot N.N."/>
        </authorList>
    </citation>
    <scope>NUCLEOTIDE SEQUENCE [LARGE SCALE GENOMIC DNA]</scope>
    <source>
        <strain evidence="2 3">DSM 16199</strain>
    </source>
</reference>
<dbReference type="Proteomes" id="UP000199550">
    <property type="component" value="Unassembled WGS sequence"/>
</dbReference>
<proteinExistence type="predicted"/>
<dbReference type="OrthoDB" id="7874397at2"/>
<dbReference type="STRING" id="195913.SAMN04488004_1187"/>
<feature type="region of interest" description="Disordered" evidence="1">
    <location>
        <begin position="1"/>
        <end position="22"/>
    </location>
</feature>
<dbReference type="EMBL" id="FOTF01000018">
    <property type="protein sequence ID" value="SFL41985.1"/>
    <property type="molecule type" value="Genomic_DNA"/>
</dbReference>
<evidence type="ECO:0000313" key="2">
    <source>
        <dbReference type="EMBL" id="SFL41985.1"/>
    </source>
</evidence>
<keyword evidence="3" id="KW-1185">Reference proteome</keyword>
<organism evidence="2 3">
    <name type="scientific">Loktanella salsilacus</name>
    <dbReference type="NCBI Taxonomy" id="195913"/>
    <lineage>
        <taxon>Bacteria</taxon>
        <taxon>Pseudomonadati</taxon>
        <taxon>Pseudomonadota</taxon>
        <taxon>Alphaproteobacteria</taxon>
        <taxon>Rhodobacterales</taxon>
        <taxon>Roseobacteraceae</taxon>
        <taxon>Loktanella</taxon>
    </lineage>
</organism>
<protein>
    <submittedName>
        <fullName evidence="2">Uncharacterized protein</fullName>
    </submittedName>
</protein>